<dbReference type="InterPro" id="IPR052168">
    <property type="entry name" value="Cytochrome_b561_oxidase"/>
</dbReference>
<evidence type="ECO:0000256" key="2">
    <source>
        <dbReference type="ARBA" id="ARBA00004651"/>
    </source>
</evidence>
<dbReference type="GO" id="GO:0005886">
    <property type="term" value="C:plasma membrane"/>
    <property type="evidence" value="ECO:0007669"/>
    <property type="project" value="UniProtKB-SubCell"/>
</dbReference>
<evidence type="ECO:0000256" key="6">
    <source>
        <dbReference type="ARBA" id="ARBA00022692"/>
    </source>
</evidence>
<evidence type="ECO:0000256" key="8">
    <source>
        <dbReference type="ARBA" id="ARBA00022982"/>
    </source>
</evidence>
<dbReference type="GO" id="GO:0020037">
    <property type="term" value="F:heme binding"/>
    <property type="evidence" value="ECO:0007669"/>
    <property type="project" value="TreeGrafter"/>
</dbReference>
<keyword evidence="9 13" id="KW-1133">Transmembrane helix</keyword>
<comment type="similarity">
    <text evidence="12">Belongs to the cytochrome b561 family.</text>
</comment>
<feature type="transmembrane region" description="Helical" evidence="13">
    <location>
        <begin position="12"/>
        <end position="29"/>
    </location>
</feature>
<dbReference type="Pfam" id="PF01292">
    <property type="entry name" value="Ni_hydr_CYTB"/>
    <property type="match status" value="1"/>
</dbReference>
<evidence type="ECO:0000256" key="13">
    <source>
        <dbReference type="SAM" id="Phobius"/>
    </source>
</evidence>
<name>A0A6C1U3F0_WOLPI</name>
<keyword evidence="8" id="KW-0249">Electron transport</keyword>
<proteinExistence type="inferred from homology"/>
<evidence type="ECO:0000313" key="15">
    <source>
        <dbReference type="EMBL" id="TVS96570.1"/>
    </source>
</evidence>
<evidence type="ECO:0000259" key="14">
    <source>
        <dbReference type="Pfam" id="PF01292"/>
    </source>
</evidence>
<dbReference type="Proteomes" id="UP000218080">
    <property type="component" value="Unassembled WGS sequence"/>
</dbReference>
<evidence type="ECO:0000256" key="4">
    <source>
        <dbReference type="ARBA" id="ARBA00022475"/>
    </source>
</evidence>
<feature type="domain" description="Cytochrome b561 bacterial/Ni-hydrogenase" evidence="14">
    <location>
        <begin position="6"/>
        <end position="173"/>
    </location>
</feature>
<dbReference type="InterPro" id="IPR016174">
    <property type="entry name" value="Di-haem_cyt_TM"/>
</dbReference>
<accession>A0A6C1U3F0</accession>
<evidence type="ECO:0000256" key="12">
    <source>
        <dbReference type="ARBA" id="ARBA00037975"/>
    </source>
</evidence>
<evidence type="ECO:0000256" key="10">
    <source>
        <dbReference type="ARBA" id="ARBA00023004"/>
    </source>
</evidence>
<reference evidence="15" key="1">
    <citation type="submission" date="2019-07" db="EMBL/GenBank/DDBJ databases">
        <title>Genome assemblies of Wolbachia strains wAlbA and wAlbB in wild caught Aedes albopictus specimens.</title>
        <authorList>
            <person name="Kulkarni A."/>
            <person name="Yu W."/>
            <person name="Xue R.-D."/>
            <person name="Ma Y."/>
            <person name="Xu J."/>
        </authorList>
    </citation>
    <scope>NUCLEOTIDE SEQUENCE</scope>
    <source>
        <strain evidence="15">HN2016</strain>
    </source>
</reference>
<keyword evidence="6 13" id="KW-0812">Transmembrane</keyword>
<comment type="caution">
    <text evidence="15">The sequence shown here is derived from an EMBL/GenBank/DDBJ whole genome shotgun (WGS) entry which is preliminary data.</text>
</comment>
<keyword evidence="3" id="KW-0813">Transport</keyword>
<dbReference type="EMBL" id="NWVJ02000135">
    <property type="protein sequence ID" value="TVS96570.1"/>
    <property type="molecule type" value="Genomic_DNA"/>
</dbReference>
<feature type="transmembrane region" description="Helical" evidence="13">
    <location>
        <begin position="91"/>
        <end position="110"/>
    </location>
</feature>
<dbReference type="PANTHER" id="PTHR30529:SF1">
    <property type="entry name" value="CYTOCHROME B561 HOMOLOG 2"/>
    <property type="match status" value="1"/>
</dbReference>
<evidence type="ECO:0000256" key="5">
    <source>
        <dbReference type="ARBA" id="ARBA00022617"/>
    </source>
</evidence>
<evidence type="ECO:0000256" key="3">
    <source>
        <dbReference type="ARBA" id="ARBA00022448"/>
    </source>
</evidence>
<keyword evidence="11 13" id="KW-0472">Membrane</keyword>
<evidence type="ECO:0000256" key="7">
    <source>
        <dbReference type="ARBA" id="ARBA00022723"/>
    </source>
</evidence>
<feature type="transmembrane region" description="Helical" evidence="13">
    <location>
        <begin position="131"/>
        <end position="155"/>
    </location>
</feature>
<protein>
    <submittedName>
        <fullName evidence="15">Cytochrome b</fullName>
    </submittedName>
</protein>
<organism evidence="15">
    <name type="scientific">Wolbachia pipientis</name>
    <dbReference type="NCBI Taxonomy" id="955"/>
    <lineage>
        <taxon>Bacteria</taxon>
        <taxon>Pseudomonadati</taxon>
        <taxon>Pseudomonadota</taxon>
        <taxon>Alphaproteobacteria</taxon>
        <taxon>Rickettsiales</taxon>
        <taxon>Anaplasmataceae</taxon>
        <taxon>Wolbachieae</taxon>
        <taxon>Wolbachia</taxon>
    </lineage>
</organism>
<dbReference type="GO" id="GO:0009055">
    <property type="term" value="F:electron transfer activity"/>
    <property type="evidence" value="ECO:0007669"/>
    <property type="project" value="InterPro"/>
</dbReference>
<dbReference type="PANTHER" id="PTHR30529">
    <property type="entry name" value="CYTOCHROME B561"/>
    <property type="match status" value="1"/>
</dbReference>
<evidence type="ECO:0000256" key="1">
    <source>
        <dbReference type="ARBA" id="ARBA00001970"/>
    </source>
</evidence>
<keyword evidence="7" id="KW-0479">Metal-binding</keyword>
<feature type="transmembrane region" description="Helical" evidence="13">
    <location>
        <begin position="50"/>
        <end position="71"/>
    </location>
</feature>
<comment type="subcellular location">
    <subcellularLocation>
        <location evidence="2">Cell membrane</location>
        <topology evidence="2">Multi-pass membrane protein</topology>
    </subcellularLocation>
</comment>
<comment type="cofactor">
    <cofactor evidence="1">
        <name>heme b</name>
        <dbReference type="ChEBI" id="CHEBI:60344"/>
    </cofactor>
</comment>
<keyword evidence="4" id="KW-1003">Cell membrane</keyword>
<gene>
    <name evidence="15" type="ORF">COM42_002605</name>
</gene>
<dbReference type="GO" id="GO:0022904">
    <property type="term" value="P:respiratory electron transport chain"/>
    <property type="evidence" value="ECO:0007669"/>
    <property type="project" value="InterPro"/>
</dbReference>
<keyword evidence="5" id="KW-0349">Heme</keyword>
<sequence length="173" mass="19872">MEDDKYSLGLRVIHWLMAVFIIGMLYSGLYMKSLPISSEIKFSMYDIHKACGITVLGLIIVRIFFRVFTYAPRLPANFPRFVINASKTVHFGLYSLMVLMPLSGYVMSSASGKKIKYFFHIPLLINQNKDLANIANQLHSMLACFMVLFIILHILGALKHTFIDKQNIFKRMI</sequence>
<dbReference type="Gene3D" id="1.20.950.20">
    <property type="entry name" value="Transmembrane di-heme cytochromes, Chain C"/>
    <property type="match status" value="1"/>
</dbReference>
<dbReference type="SUPFAM" id="SSF81342">
    <property type="entry name" value="Transmembrane di-heme cytochromes"/>
    <property type="match status" value="1"/>
</dbReference>
<dbReference type="AlphaFoldDB" id="A0A6C1U3F0"/>
<evidence type="ECO:0000256" key="11">
    <source>
        <dbReference type="ARBA" id="ARBA00023136"/>
    </source>
</evidence>
<dbReference type="InterPro" id="IPR011577">
    <property type="entry name" value="Cyt_b561_bac/Ni-Hgenase"/>
</dbReference>
<keyword evidence="10" id="KW-0408">Iron</keyword>
<evidence type="ECO:0000256" key="9">
    <source>
        <dbReference type="ARBA" id="ARBA00022989"/>
    </source>
</evidence>
<dbReference type="GO" id="GO:0046872">
    <property type="term" value="F:metal ion binding"/>
    <property type="evidence" value="ECO:0007669"/>
    <property type="project" value="UniProtKB-KW"/>
</dbReference>